<dbReference type="GO" id="GO:0032049">
    <property type="term" value="P:cardiolipin biosynthetic process"/>
    <property type="evidence" value="ECO:0007669"/>
    <property type="project" value="InterPro"/>
</dbReference>
<dbReference type="Proteomes" id="UP000007799">
    <property type="component" value="Unassembled WGS sequence"/>
</dbReference>
<dbReference type="EMBL" id="GL832995">
    <property type="protein sequence ID" value="EGD81130.1"/>
    <property type="molecule type" value="Genomic_DNA"/>
</dbReference>
<organism evidence="20">
    <name type="scientific">Salpingoeca rosetta (strain ATCC 50818 / BSB-021)</name>
    <dbReference type="NCBI Taxonomy" id="946362"/>
    <lineage>
        <taxon>Eukaryota</taxon>
        <taxon>Choanoflagellata</taxon>
        <taxon>Craspedida</taxon>
        <taxon>Salpingoecidae</taxon>
        <taxon>Salpingoeca</taxon>
    </lineage>
</organism>
<evidence type="ECO:0000256" key="8">
    <source>
        <dbReference type="ARBA" id="ARBA00022516"/>
    </source>
</evidence>
<keyword evidence="17" id="KW-1208">Phospholipid metabolism</keyword>
<accession>F2USM1</accession>
<dbReference type="GeneID" id="16068337"/>
<evidence type="ECO:0000256" key="10">
    <source>
        <dbReference type="ARBA" id="ARBA00022695"/>
    </source>
</evidence>
<proteinExistence type="inferred from homology"/>
<comment type="pathway">
    <text evidence="3">Phospholipid metabolism; CDP-diacylglycerol biosynthesis; CDP-diacylglycerol from sn-glycerol 3-phosphate: step 3/3.</text>
</comment>
<evidence type="ECO:0000256" key="3">
    <source>
        <dbReference type="ARBA" id="ARBA00005119"/>
    </source>
</evidence>
<comment type="pathway">
    <text evidence="4">Lipid metabolism.</text>
</comment>
<dbReference type="AlphaFoldDB" id="F2USM1"/>
<dbReference type="GO" id="GO:0004605">
    <property type="term" value="F:phosphatidate cytidylyltransferase activity"/>
    <property type="evidence" value="ECO:0007669"/>
    <property type="project" value="UniProtKB-EC"/>
</dbReference>
<dbReference type="InterPro" id="IPR015222">
    <property type="entry name" value="Tam41"/>
</dbReference>
<dbReference type="RefSeq" id="XP_004987815.1">
    <property type="nucleotide sequence ID" value="XM_004987758.1"/>
</dbReference>
<evidence type="ECO:0000256" key="14">
    <source>
        <dbReference type="ARBA" id="ARBA00023128"/>
    </source>
</evidence>
<dbReference type="EC" id="2.7.7.41" evidence="6"/>
<dbReference type="InParanoid" id="F2USM1"/>
<dbReference type="FunCoup" id="F2USM1">
    <property type="interactions" value="888"/>
</dbReference>
<evidence type="ECO:0000256" key="9">
    <source>
        <dbReference type="ARBA" id="ARBA00022679"/>
    </source>
</evidence>
<evidence type="ECO:0000256" key="13">
    <source>
        <dbReference type="ARBA" id="ARBA00023098"/>
    </source>
</evidence>
<evidence type="ECO:0000256" key="11">
    <source>
        <dbReference type="ARBA" id="ARBA00022792"/>
    </source>
</evidence>
<keyword evidence="8" id="KW-0444">Lipid biosynthesis</keyword>
<dbReference type="KEGG" id="sre:PTSG_11168"/>
<evidence type="ECO:0000256" key="5">
    <source>
        <dbReference type="ARBA" id="ARBA00005458"/>
    </source>
</evidence>
<dbReference type="GO" id="GO:0016024">
    <property type="term" value="P:CDP-diacylglycerol biosynthetic process"/>
    <property type="evidence" value="ECO:0007669"/>
    <property type="project" value="UniProtKB-UniPathway"/>
</dbReference>
<keyword evidence="14" id="KW-0496">Mitochondrion</keyword>
<name>F2USM1_SALR5</name>
<evidence type="ECO:0000256" key="16">
    <source>
        <dbReference type="ARBA" id="ARBA00023209"/>
    </source>
</evidence>
<evidence type="ECO:0000256" key="17">
    <source>
        <dbReference type="ARBA" id="ARBA00023264"/>
    </source>
</evidence>
<dbReference type="STRING" id="946362.F2USM1"/>
<keyword evidence="9" id="KW-0808">Transferase</keyword>
<evidence type="ECO:0000256" key="18">
    <source>
        <dbReference type="ARBA" id="ARBA00029893"/>
    </source>
</evidence>
<keyword evidence="13" id="KW-0443">Lipid metabolism</keyword>
<evidence type="ECO:0000313" key="19">
    <source>
        <dbReference type="EMBL" id="EGD81130.1"/>
    </source>
</evidence>
<dbReference type="UniPathway" id="UPA00557">
    <property type="reaction ID" value="UER00614"/>
</dbReference>
<evidence type="ECO:0000256" key="1">
    <source>
        <dbReference type="ARBA" id="ARBA00001946"/>
    </source>
</evidence>
<keyword evidence="12" id="KW-0460">Magnesium</keyword>
<evidence type="ECO:0000256" key="6">
    <source>
        <dbReference type="ARBA" id="ARBA00012487"/>
    </source>
</evidence>
<dbReference type="OMA" id="HAENMHR"/>
<comment type="similarity">
    <text evidence="5">Belongs to the TAM41 family.</text>
</comment>
<evidence type="ECO:0000256" key="2">
    <source>
        <dbReference type="ARBA" id="ARBA00004443"/>
    </source>
</evidence>
<evidence type="ECO:0000313" key="20">
    <source>
        <dbReference type="Proteomes" id="UP000007799"/>
    </source>
</evidence>
<dbReference type="OrthoDB" id="341477at2759"/>
<dbReference type="GO" id="GO:0005743">
    <property type="term" value="C:mitochondrial inner membrane"/>
    <property type="evidence" value="ECO:0007669"/>
    <property type="project" value="UniProtKB-SubCell"/>
</dbReference>
<comment type="subcellular location">
    <subcellularLocation>
        <location evidence="2">Mitochondrion inner membrane</location>
        <topology evidence="2">Peripheral membrane protein</topology>
        <orientation evidence="2">Matrix side</orientation>
    </subcellularLocation>
</comment>
<dbReference type="PANTHER" id="PTHR13619:SF0">
    <property type="entry name" value="PHOSPHATIDATE CYTIDYLYLTRANSFERASE, MITOCHONDRIAL"/>
    <property type="match status" value="1"/>
</dbReference>
<keyword evidence="16" id="KW-0594">Phospholipid biosynthesis</keyword>
<keyword evidence="15" id="KW-0472">Membrane</keyword>
<sequence>MTMTMTMRVLLRTRQCRWVSDAVHCGRRRGGGGGAAAAAATEARAPAVCSLVQRRRLSSANLDDVILPHLPKVAFAFAYGSSAFRQHDHIYTKNTMLDVIVAVDDAEAFHRENMQRNPHHYPYYARALGASAVASIQSKTGASIYYHPFVTFGDQLAKYGVITVADMERDLQMWDTLYVSGRLHKPVAMLTPVPTYQLQQALIHNLRFAVLTACCLLPPQFNEFELYHTIASLSYTGDVRMALAERKGKAFNIVKGNFDNFRALYAAALAELNCTLLSATGEYSLLQNPLSGLPSPQIVNRLPLTLQQHLDTTKPLEPQIRPALKRIISRSSLTQSLKGLFSAGISRSLLYLGEKLKKAWSK</sequence>
<dbReference type="eggNOG" id="KOG2986">
    <property type="taxonomic scope" value="Eukaryota"/>
</dbReference>
<evidence type="ECO:0000256" key="15">
    <source>
        <dbReference type="ARBA" id="ARBA00023136"/>
    </source>
</evidence>
<evidence type="ECO:0000256" key="7">
    <source>
        <dbReference type="ARBA" id="ARBA00018337"/>
    </source>
</evidence>
<comment type="cofactor">
    <cofactor evidence="1">
        <name>Mg(2+)</name>
        <dbReference type="ChEBI" id="CHEBI:18420"/>
    </cofactor>
</comment>
<keyword evidence="20" id="KW-1185">Reference proteome</keyword>
<gene>
    <name evidence="19" type="ORF">PTSG_11168</name>
</gene>
<evidence type="ECO:0000256" key="12">
    <source>
        <dbReference type="ARBA" id="ARBA00022842"/>
    </source>
</evidence>
<dbReference type="PIRSF" id="PIRSF028840">
    <property type="entry name" value="Mmp37"/>
    <property type="match status" value="1"/>
</dbReference>
<dbReference type="Pfam" id="PF09139">
    <property type="entry name" value="Tam41_Mmp37"/>
    <property type="match status" value="1"/>
</dbReference>
<protein>
    <recommendedName>
        <fullName evidence="7">Phosphatidate cytidylyltransferase, mitochondrial</fullName>
        <ecNumber evidence="6">2.7.7.41</ecNumber>
    </recommendedName>
    <alternativeName>
        <fullName evidence="18">CDP-diacylglycerol synthase</fullName>
    </alternativeName>
</protein>
<keyword evidence="11" id="KW-0999">Mitochondrion inner membrane</keyword>
<dbReference type="PANTHER" id="PTHR13619">
    <property type="entry name" value="PHOSPHATIDATE CYTIDYLYLTRANSFERASE, MITOCHONDRIAL"/>
    <property type="match status" value="1"/>
</dbReference>
<keyword evidence="10" id="KW-0548">Nucleotidyltransferase</keyword>
<reference evidence="19" key="1">
    <citation type="submission" date="2009-08" db="EMBL/GenBank/DDBJ databases">
        <title>Annotation of Salpingoeca rosetta.</title>
        <authorList>
            <consortium name="The Broad Institute Genome Sequencing Platform"/>
            <person name="Russ C."/>
            <person name="Cuomo C."/>
            <person name="Burger G."/>
            <person name="Gray M.W."/>
            <person name="Holland P.W.H."/>
            <person name="King N."/>
            <person name="Lang F.B.F."/>
            <person name="Roger A.J."/>
            <person name="Ruiz-Trillo I."/>
            <person name="Young S.K."/>
            <person name="Zeng Q."/>
            <person name="Gargeya S."/>
            <person name="Alvarado L."/>
            <person name="Berlin A."/>
            <person name="Chapman S.B."/>
            <person name="Chen Z."/>
            <person name="Freedman E."/>
            <person name="Gellesch M."/>
            <person name="Goldberg J."/>
            <person name="Griggs A."/>
            <person name="Gujja S."/>
            <person name="Heilman E."/>
            <person name="Heiman D."/>
            <person name="Howarth C."/>
            <person name="Mehta T."/>
            <person name="Neiman D."/>
            <person name="Pearson M."/>
            <person name="Roberts A."/>
            <person name="Saif S."/>
            <person name="Shea T."/>
            <person name="Shenoy N."/>
            <person name="Sisk P."/>
            <person name="Stolte C."/>
            <person name="Sykes S."/>
            <person name="White J."/>
            <person name="Yandava C."/>
            <person name="Haas B."/>
            <person name="Nusbaum C."/>
            <person name="Birren B."/>
        </authorList>
    </citation>
    <scope>NUCLEOTIDE SEQUENCE [LARGE SCALE GENOMIC DNA]</scope>
    <source>
        <strain evidence="19">ATCC 50818</strain>
    </source>
</reference>
<evidence type="ECO:0000256" key="4">
    <source>
        <dbReference type="ARBA" id="ARBA00005189"/>
    </source>
</evidence>